<feature type="domain" description="Phospholipase A2-like central" evidence="1">
    <location>
        <begin position="121"/>
        <end position="251"/>
    </location>
</feature>
<dbReference type="EMBL" id="FN653025">
    <property type="protein sequence ID" value="CBY18557.1"/>
    <property type="molecule type" value="Genomic_DNA"/>
</dbReference>
<dbReference type="GO" id="GO:0004623">
    <property type="term" value="F:phospholipase A2 activity"/>
    <property type="evidence" value="ECO:0007669"/>
    <property type="project" value="InterPro"/>
</dbReference>
<evidence type="ECO:0000259" key="1">
    <source>
        <dbReference type="SMART" id="SM00085"/>
    </source>
</evidence>
<evidence type="ECO:0000313" key="3">
    <source>
        <dbReference type="Proteomes" id="UP000001307"/>
    </source>
</evidence>
<evidence type="ECO:0000313" key="2">
    <source>
        <dbReference type="EMBL" id="CBY18557.1"/>
    </source>
</evidence>
<dbReference type="SUPFAM" id="SSF48619">
    <property type="entry name" value="Phospholipase A2, PLA2"/>
    <property type="match status" value="1"/>
</dbReference>
<dbReference type="CDD" id="cd00618">
    <property type="entry name" value="PLA2_like"/>
    <property type="match status" value="1"/>
</dbReference>
<protein>
    <recommendedName>
        <fullName evidence="1">Phospholipase A2-like central domain-containing protein</fullName>
    </recommendedName>
</protein>
<name>E4X5I8_OIKDI</name>
<keyword evidence="3" id="KW-1185">Reference proteome</keyword>
<dbReference type="InterPro" id="IPR036444">
    <property type="entry name" value="PLipase_A2_dom_sf"/>
</dbReference>
<dbReference type="Gene3D" id="1.20.90.10">
    <property type="entry name" value="Phospholipase A2 domain"/>
    <property type="match status" value="1"/>
</dbReference>
<dbReference type="InParanoid" id="E4X5I8"/>
<reference evidence="2" key="1">
    <citation type="journal article" date="2010" name="Science">
        <title>Plasticity of animal genome architecture unmasked by rapid evolution of a pelagic tunicate.</title>
        <authorList>
            <person name="Denoeud F."/>
            <person name="Henriet S."/>
            <person name="Mungpakdee S."/>
            <person name="Aury J.M."/>
            <person name="Da Silva C."/>
            <person name="Brinkmann H."/>
            <person name="Mikhaleva J."/>
            <person name="Olsen L.C."/>
            <person name="Jubin C."/>
            <person name="Canestro C."/>
            <person name="Bouquet J.M."/>
            <person name="Danks G."/>
            <person name="Poulain J."/>
            <person name="Campsteijn C."/>
            <person name="Adamski M."/>
            <person name="Cross I."/>
            <person name="Yadetie F."/>
            <person name="Muffato M."/>
            <person name="Louis A."/>
            <person name="Butcher S."/>
            <person name="Tsagkogeorga G."/>
            <person name="Konrad A."/>
            <person name="Singh S."/>
            <person name="Jensen M.F."/>
            <person name="Cong E.H."/>
            <person name="Eikeseth-Otteraa H."/>
            <person name="Noel B."/>
            <person name="Anthouard V."/>
            <person name="Porcel B.M."/>
            <person name="Kachouri-Lafond R."/>
            <person name="Nishino A."/>
            <person name="Ugolini M."/>
            <person name="Chourrout P."/>
            <person name="Nishida H."/>
            <person name="Aasland R."/>
            <person name="Huzurbazar S."/>
            <person name="Westhof E."/>
            <person name="Delsuc F."/>
            <person name="Lehrach H."/>
            <person name="Reinhardt R."/>
            <person name="Weissenbach J."/>
            <person name="Roy S.W."/>
            <person name="Artiguenave F."/>
            <person name="Postlethwait J.H."/>
            <person name="Manak J.R."/>
            <person name="Thompson E.M."/>
            <person name="Jaillon O."/>
            <person name="Du Pasquier L."/>
            <person name="Boudinot P."/>
            <person name="Liberles D.A."/>
            <person name="Volff J.N."/>
            <person name="Philippe H."/>
            <person name="Lenhard B."/>
            <person name="Roest Crollius H."/>
            <person name="Wincker P."/>
            <person name="Chourrout D."/>
        </authorList>
    </citation>
    <scope>NUCLEOTIDE SEQUENCE [LARGE SCALE GENOMIC DNA]</scope>
</reference>
<organism evidence="2">
    <name type="scientific">Oikopleura dioica</name>
    <name type="common">Tunicate</name>
    <dbReference type="NCBI Taxonomy" id="34765"/>
    <lineage>
        <taxon>Eukaryota</taxon>
        <taxon>Metazoa</taxon>
        <taxon>Chordata</taxon>
        <taxon>Tunicata</taxon>
        <taxon>Appendicularia</taxon>
        <taxon>Copelata</taxon>
        <taxon>Oikopleuridae</taxon>
        <taxon>Oikopleura</taxon>
    </lineage>
</organism>
<dbReference type="AlphaFoldDB" id="E4X5I8"/>
<dbReference type="InterPro" id="IPR016090">
    <property type="entry name" value="PLA2-like_dom"/>
</dbReference>
<gene>
    <name evidence="2" type="ORF">GSOID_T00002425001</name>
</gene>
<accession>E4X5I8</accession>
<sequence length="315" mass="35174">MRVLPFVFALSRTDDSHDNDTVSSSPDMVSTTVPSVISDQIELKAAFRNHAVIVDPDAPKSTFSHPQTSIAVLSKNLFKLSDEKIGISLFGQIGNWQKQTGFFEHPSADHEMKIKYKAVGKSLALNAMIEQAGFQDSGKLKYYGCYCLPSELYHKDFQWHDNIGKGKPVDAIDKVCQKLINCYKCIHKTYHDCPSQSPYSLYGSCSENDTRCGRDLCECDTDFVKEIAEVKDTWSEKYTQRGGFDRAAQCQHIEGPDMRMGKPTTPIISPRPQVGNKEPVVKNCCGRGLQVNLFNPERQECCKDGSTKPIGTCPL</sequence>
<dbReference type="OrthoDB" id="5841574at2759"/>
<dbReference type="GO" id="GO:0006644">
    <property type="term" value="P:phospholipid metabolic process"/>
    <property type="evidence" value="ECO:0007669"/>
    <property type="project" value="InterPro"/>
</dbReference>
<dbReference type="SMART" id="SM00085">
    <property type="entry name" value="PA2c"/>
    <property type="match status" value="1"/>
</dbReference>
<proteinExistence type="predicted"/>
<dbReference type="GO" id="GO:0050482">
    <property type="term" value="P:arachidonate secretion"/>
    <property type="evidence" value="ECO:0007669"/>
    <property type="project" value="InterPro"/>
</dbReference>
<dbReference type="Proteomes" id="UP000001307">
    <property type="component" value="Unassembled WGS sequence"/>
</dbReference>